<feature type="signal peptide" evidence="2">
    <location>
        <begin position="1"/>
        <end position="31"/>
    </location>
</feature>
<dbReference type="SUPFAM" id="SSF53850">
    <property type="entry name" value="Periplasmic binding protein-like II"/>
    <property type="match status" value="1"/>
</dbReference>
<comment type="caution">
    <text evidence="3">The sequence shown here is derived from an EMBL/GenBank/DDBJ whole genome shotgun (WGS) entry which is preliminary data.</text>
</comment>
<gene>
    <name evidence="3" type="ORF">OF850_15805</name>
</gene>
<evidence type="ECO:0000313" key="3">
    <source>
        <dbReference type="EMBL" id="MCW8087098.1"/>
    </source>
</evidence>
<protein>
    <submittedName>
        <fullName evidence="3">Tripartite tricarboxylate transporter substrate-binding protein</fullName>
    </submittedName>
</protein>
<sequence length="328" mass="34255">MAEIRTEETAMHRRALLASALAAPLATPAFAQGATVRLVVPFAPGGTSDILARILAPEMSRLLGQSVVVENRTGANGNLGAELVSRATPDGSALLITDAGALATAPSLFPRLTFDVLRDLAPVNLLIYAPYILAVHPSVRARNAQELAELAKRSPDTLNVANSGVGAANHLTAVLLAQHWGANLTQVPYRGGAAALTAVAGGEAQIIINGATATAPFTRDGRLRAIAVSGPKRLEGLPDVPTFAELGWPATESGTWQGIFAPGPTPAPVIARLDGALRQILAQPEIARRMADLGADVRAMGPEPFKAWLANEAESWGRVVRANNIRPE</sequence>
<organism evidence="3 4">
    <name type="scientific">Sabulicella glaciei</name>
    <dbReference type="NCBI Taxonomy" id="2984948"/>
    <lineage>
        <taxon>Bacteria</taxon>
        <taxon>Pseudomonadati</taxon>
        <taxon>Pseudomonadota</taxon>
        <taxon>Alphaproteobacteria</taxon>
        <taxon>Acetobacterales</taxon>
        <taxon>Acetobacteraceae</taxon>
        <taxon>Sabulicella</taxon>
    </lineage>
</organism>
<name>A0ABT3NYW2_9PROT</name>
<dbReference type="Proteomes" id="UP001526430">
    <property type="component" value="Unassembled WGS sequence"/>
</dbReference>
<accession>A0ABT3NYW2</accession>
<feature type="chain" id="PRO_5046901199" evidence="2">
    <location>
        <begin position="32"/>
        <end position="328"/>
    </location>
</feature>
<dbReference type="EMBL" id="JAPFQI010000013">
    <property type="protein sequence ID" value="MCW8087098.1"/>
    <property type="molecule type" value="Genomic_DNA"/>
</dbReference>
<proteinExistence type="inferred from homology"/>
<dbReference type="Gene3D" id="3.40.190.150">
    <property type="entry name" value="Bordetella uptake gene, domain 1"/>
    <property type="match status" value="1"/>
</dbReference>
<reference evidence="3 4" key="1">
    <citation type="submission" date="2022-10" db="EMBL/GenBank/DDBJ databases">
        <title>Roseococcus glaciei nov., sp. nov., isolated from glacier.</title>
        <authorList>
            <person name="Liu Q."/>
            <person name="Xin Y.-H."/>
        </authorList>
    </citation>
    <scope>NUCLEOTIDE SEQUENCE [LARGE SCALE GENOMIC DNA]</scope>
    <source>
        <strain evidence="3 4">MDT2-1-1</strain>
    </source>
</reference>
<dbReference type="RefSeq" id="WP_301591248.1">
    <property type="nucleotide sequence ID" value="NZ_JAPFQI010000013.1"/>
</dbReference>
<dbReference type="PIRSF" id="PIRSF017082">
    <property type="entry name" value="YflP"/>
    <property type="match status" value="1"/>
</dbReference>
<comment type="similarity">
    <text evidence="1">Belongs to the UPF0065 (bug) family.</text>
</comment>
<dbReference type="InterPro" id="IPR042100">
    <property type="entry name" value="Bug_dom1"/>
</dbReference>
<dbReference type="PANTHER" id="PTHR42928">
    <property type="entry name" value="TRICARBOXYLATE-BINDING PROTEIN"/>
    <property type="match status" value="1"/>
</dbReference>
<dbReference type="Gene3D" id="3.40.190.10">
    <property type="entry name" value="Periplasmic binding protein-like II"/>
    <property type="match status" value="1"/>
</dbReference>
<dbReference type="InterPro" id="IPR005064">
    <property type="entry name" value="BUG"/>
</dbReference>
<evidence type="ECO:0000313" key="4">
    <source>
        <dbReference type="Proteomes" id="UP001526430"/>
    </source>
</evidence>
<dbReference type="Pfam" id="PF03401">
    <property type="entry name" value="TctC"/>
    <property type="match status" value="1"/>
</dbReference>
<keyword evidence="4" id="KW-1185">Reference proteome</keyword>
<evidence type="ECO:0000256" key="2">
    <source>
        <dbReference type="SAM" id="SignalP"/>
    </source>
</evidence>
<dbReference type="PANTHER" id="PTHR42928:SF5">
    <property type="entry name" value="BLR1237 PROTEIN"/>
    <property type="match status" value="1"/>
</dbReference>
<evidence type="ECO:0000256" key="1">
    <source>
        <dbReference type="ARBA" id="ARBA00006987"/>
    </source>
</evidence>
<keyword evidence="2" id="KW-0732">Signal</keyword>